<name>A0ABM1RM73_CAMSA</name>
<keyword evidence="1" id="KW-1185">Reference proteome</keyword>
<protein>
    <submittedName>
        <fullName evidence="2">Uncharacterized protein LOC109132659</fullName>
    </submittedName>
</protein>
<reference evidence="2" key="2">
    <citation type="submission" date="2025-08" db="UniProtKB">
        <authorList>
            <consortium name="RefSeq"/>
        </authorList>
    </citation>
    <scope>IDENTIFICATION</scope>
    <source>
        <tissue evidence="2">Leaf</tissue>
    </source>
</reference>
<evidence type="ECO:0000313" key="1">
    <source>
        <dbReference type="Proteomes" id="UP000694864"/>
    </source>
</evidence>
<evidence type="ECO:0000313" key="2">
    <source>
        <dbReference type="RefSeq" id="XP_019100111.1"/>
    </source>
</evidence>
<dbReference type="Proteomes" id="UP000694864">
    <property type="component" value="Chromosome 4"/>
</dbReference>
<sequence length="140" mass="16106">MFDRNGLGPHIHLSGPKSYRKRSWEERSVWVKFFSKHIQSRMVLMLMARQRKSIKLISGSCKRRWLSSRQIQLFQMVLHTVGSSPAMNVLPSFLSALRRIHVELLMVLEASNILLAREGQSINRSLSYIARTTEGSPTPD</sequence>
<proteinExistence type="predicted"/>
<accession>A0ABM1RM73</accession>
<reference evidence="1" key="1">
    <citation type="journal article" date="2014" name="Nat. Commun.">
        <title>The emerging biofuel crop Camelina sativa retains a highly undifferentiated hexaploid genome structure.</title>
        <authorList>
            <person name="Kagale S."/>
            <person name="Koh C."/>
            <person name="Nixon J."/>
            <person name="Bollina V."/>
            <person name="Clarke W.E."/>
            <person name="Tuteja R."/>
            <person name="Spillane C."/>
            <person name="Robinson S.J."/>
            <person name="Links M.G."/>
            <person name="Clarke C."/>
            <person name="Higgins E.E."/>
            <person name="Huebert T."/>
            <person name="Sharpe A.G."/>
            <person name="Parkin I.A."/>
        </authorList>
    </citation>
    <scope>NUCLEOTIDE SEQUENCE [LARGE SCALE GENOMIC DNA]</scope>
    <source>
        <strain evidence="1">cv. DH55</strain>
    </source>
</reference>
<dbReference type="GeneID" id="109132659"/>
<organism evidence="1 2">
    <name type="scientific">Camelina sativa</name>
    <name type="common">False flax</name>
    <name type="synonym">Myagrum sativum</name>
    <dbReference type="NCBI Taxonomy" id="90675"/>
    <lineage>
        <taxon>Eukaryota</taxon>
        <taxon>Viridiplantae</taxon>
        <taxon>Streptophyta</taxon>
        <taxon>Embryophyta</taxon>
        <taxon>Tracheophyta</taxon>
        <taxon>Spermatophyta</taxon>
        <taxon>Magnoliopsida</taxon>
        <taxon>eudicotyledons</taxon>
        <taxon>Gunneridae</taxon>
        <taxon>Pentapetalae</taxon>
        <taxon>rosids</taxon>
        <taxon>malvids</taxon>
        <taxon>Brassicales</taxon>
        <taxon>Brassicaceae</taxon>
        <taxon>Camelineae</taxon>
        <taxon>Camelina</taxon>
    </lineage>
</organism>
<dbReference type="RefSeq" id="XP_019100111.1">
    <property type="nucleotide sequence ID" value="XM_019244566.1"/>
</dbReference>
<gene>
    <name evidence="2" type="primary">LOC109132659</name>
</gene>